<dbReference type="Gene3D" id="2.40.10.10">
    <property type="entry name" value="Trypsin-like serine proteases"/>
    <property type="match status" value="1"/>
</dbReference>
<dbReference type="FunFam" id="2.40.10.10:FF:000166">
    <property type="entry name" value="Trypsin"/>
    <property type="match status" value="1"/>
</dbReference>
<dbReference type="PANTHER" id="PTHR24264">
    <property type="entry name" value="TRYPSIN-RELATED"/>
    <property type="match status" value="1"/>
</dbReference>
<dbReference type="RefSeq" id="XP_022090490.1">
    <property type="nucleotide sequence ID" value="XM_022234798.1"/>
</dbReference>
<evidence type="ECO:0000256" key="2">
    <source>
        <dbReference type="ARBA" id="ARBA00022525"/>
    </source>
</evidence>
<keyword evidence="10" id="KW-1185">Reference proteome</keyword>
<keyword evidence="6" id="KW-1015">Disulfide bond</keyword>
<dbReference type="GO" id="GO:0006508">
    <property type="term" value="P:proteolysis"/>
    <property type="evidence" value="ECO:0007669"/>
    <property type="project" value="UniProtKB-KW"/>
</dbReference>
<dbReference type="InterPro" id="IPR050127">
    <property type="entry name" value="Serine_Proteases_S1"/>
</dbReference>
<dbReference type="SUPFAM" id="SSF50494">
    <property type="entry name" value="Trypsin-like serine proteases"/>
    <property type="match status" value="1"/>
</dbReference>
<organism evidence="10 11">
    <name type="scientific">Acanthaster planci</name>
    <name type="common">Crown-of-thorns starfish</name>
    <dbReference type="NCBI Taxonomy" id="133434"/>
    <lineage>
        <taxon>Eukaryota</taxon>
        <taxon>Metazoa</taxon>
        <taxon>Echinodermata</taxon>
        <taxon>Eleutherozoa</taxon>
        <taxon>Asterozoa</taxon>
        <taxon>Asteroidea</taxon>
        <taxon>Valvatacea</taxon>
        <taxon>Valvatida</taxon>
        <taxon>Acanthasteridae</taxon>
        <taxon>Acanthaster</taxon>
    </lineage>
</organism>
<dbReference type="PRINTS" id="PR00722">
    <property type="entry name" value="CHYMOTRYPSIN"/>
</dbReference>
<dbReference type="GeneID" id="110979199"/>
<protein>
    <submittedName>
        <fullName evidence="11">Trypsin-2-like</fullName>
    </submittedName>
</protein>
<dbReference type="PROSITE" id="PS00135">
    <property type="entry name" value="TRYPSIN_SER"/>
    <property type="match status" value="1"/>
</dbReference>
<sequence length="258" mass="27302">MNFFILLACLLTVLTPALSKLIVGGKESKPNSRPYQVALYDSKSANWQFCGGTLVNERWVVSAGHCAGGTVYVGLGYHDKYDNTQTGQQLIKGTWYRHPGYNSYLDNDISLIKLSSDADLSSPKIETISITKSPPAAGKNLLVSGWGALQSGGYSSRNLMEVAVQADSMATCRNAYGSSAITDNMFCASASGKDACQGDSGGPIVSNYGASSHKPGTILEGIVSWGYGCAYPGYPGVYTTVGNYCDWMAQTSGGDISC</sequence>
<dbReference type="PROSITE" id="PS00134">
    <property type="entry name" value="TRYPSIN_HIS"/>
    <property type="match status" value="1"/>
</dbReference>
<dbReference type="OMA" id="SKSANWQ"/>
<evidence type="ECO:0000256" key="6">
    <source>
        <dbReference type="ARBA" id="ARBA00023157"/>
    </source>
</evidence>
<keyword evidence="5 7" id="KW-0720">Serine protease</keyword>
<dbReference type="SMART" id="SM00020">
    <property type="entry name" value="Tryp_SPc"/>
    <property type="match status" value="1"/>
</dbReference>
<evidence type="ECO:0000256" key="3">
    <source>
        <dbReference type="ARBA" id="ARBA00022670"/>
    </source>
</evidence>
<comment type="subcellular location">
    <subcellularLocation>
        <location evidence="1">Secreted</location>
    </subcellularLocation>
</comment>
<evidence type="ECO:0000313" key="11">
    <source>
        <dbReference type="RefSeq" id="XP_022090490.1"/>
    </source>
</evidence>
<dbReference type="Proteomes" id="UP000694845">
    <property type="component" value="Unplaced"/>
</dbReference>
<dbReference type="Pfam" id="PF00089">
    <property type="entry name" value="Trypsin"/>
    <property type="match status" value="1"/>
</dbReference>
<evidence type="ECO:0000256" key="4">
    <source>
        <dbReference type="ARBA" id="ARBA00022801"/>
    </source>
</evidence>
<dbReference type="AlphaFoldDB" id="A0A8B7YDN9"/>
<feature type="domain" description="Peptidase S1" evidence="9">
    <location>
        <begin position="22"/>
        <end position="253"/>
    </location>
</feature>
<keyword evidence="8" id="KW-0732">Signal</keyword>
<dbReference type="InterPro" id="IPR001314">
    <property type="entry name" value="Peptidase_S1A"/>
</dbReference>
<evidence type="ECO:0000256" key="7">
    <source>
        <dbReference type="RuleBase" id="RU363034"/>
    </source>
</evidence>
<dbReference type="GO" id="GO:0004252">
    <property type="term" value="F:serine-type endopeptidase activity"/>
    <property type="evidence" value="ECO:0007669"/>
    <property type="project" value="InterPro"/>
</dbReference>
<feature type="chain" id="PRO_5034869232" evidence="8">
    <location>
        <begin position="20"/>
        <end position="258"/>
    </location>
</feature>
<gene>
    <name evidence="11" type="primary">LOC110979199</name>
</gene>
<proteinExistence type="predicted"/>
<dbReference type="CDD" id="cd00190">
    <property type="entry name" value="Tryp_SPc"/>
    <property type="match status" value="1"/>
</dbReference>
<dbReference type="OrthoDB" id="10059102at2759"/>
<keyword evidence="2" id="KW-0964">Secreted</keyword>
<dbReference type="InterPro" id="IPR009003">
    <property type="entry name" value="Peptidase_S1_PA"/>
</dbReference>
<evidence type="ECO:0000259" key="9">
    <source>
        <dbReference type="PROSITE" id="PS50240"/>
    </source>
</evidence>
<dbReference type="GO" id="GO:0005615">
    <property type="term" value="C:extracellular space"/>
    <property type="evidence" value="ECO:0007669"/>
    <property type="project" value="TreeGrafter"/>
</dbReference>
<evidence type="ECO:0000256" key="1">
    <source>
        <dbReference type="ARBA" id="ARBA00004613"/>
    </source>
</evidence>
<dbReference type="InterPro" id="IPR018114">
    <property type="entry name" value="TRYPSIN_HIS"/>
</dbReference>
<dbReference type="PANTHER" id="PTHR24264:SF65">
    <property type="entry name" value="SRCR DOMAIN-CONTAINING PROTEIN"/>
    <property type="match status" value="1"/>
</dbReference>
<dbReference type="InterPro" id="IPR001254">
    <property type="entry name" value="Trypsin_dom"/>
</dbReference>
<evidence type="ECO:0000256" key="8">
    <source>
        <dbReference type="SAM" id="SignalP"/>
    </source>
</evidence>
<evidence type="ECO:0000256" key="5">
    <source>
        <dbReference type="ARBA" id="ARBA00022825"/>
    </source>
</evidence>
<keyword evidence="4 7" id="KW-0378">Hydrolase</keyword>
<name>A0A8B7YDN9_ACAPL</name>
<dbReference type="PROSITE" id="PS50240">
    <property type="entry name" value="TRYPSIN_DOM"/>
    <property type="match status" value="1"/>
</dbReference>
<dbReference type="InterPro" id="IPR033116">
    <property type="entry name" value="TRYPSIN_SER"/>
</dbReference>
<keyword evidence="3 7" id="KW-0645">Protease</keyword>
<dbReference type="KEGG" id="aplc:110979199"/>
<accession>A0A8B7YDN9</accession>
<feature type="signal peptide" evidence="8">
    <location>
        <begin position="1"/>
        <end position="19"/>
    </location>
</feature>
<dbReference type="InterPro" id="IPR043504">
    <property type="entry name" value="Peptidase_S1_PA_chymotrypsin"/>
</dbReference>
<reference evidence="11" key="1">
    <citation type="submission" date="2025-08" db="UniProtKB">
        <authorList>
            <consortium name="RefSeq"/>
        </authorList>
    </citation>
    <scope>IDENTIFICATION</scope>
</reference>
<evidence type="ECO:0000313" key="10">
    <source>
        <dbReference type="Proteomes" id="UP000694845"/>
    </source>
</evidence>